<keyword evidence="2" id="KW-1185">Reference proteome</keyword>
<protein>
    <submittedName>
        <fullName evidence="1">Uncharacterized protein</fullName>
    </submittedName>
</protein>
<dbReference type="EMBL" id="JAYJJR010000024">
    <property type="protein sequence ID" value="MEB3023922.1"/>
    <property type="molecule type" value="Genomic_DNA"/>
</dbReference>
<proteinExistence type="predicted"/>
<organism evidence="1 2">
    <name type="scientific">[Mycobacterium] crassicus</name>
    <dbReference type="NCBI Taxonomy" id="2872309"/>
    <lineage>
        <taxon>Bacteria</taxon>
        <taxon>Bacillati</taxon>
        <taxon>Actinomycetota</taxon>
        <taxon>Actinomycetes</taxon>
        <taxon>Mycobacteriales</taxon>
        <taxon>Mycobacteriaceae</taxon>
        <taxon>Mycolicibacter</taxon>
    </lineage>
</organism>
<name>A0ABU5XQ68_9MYCO</name>
<dbReference type="RefSeq" id="WP_225406871.1">
    <property type="nucleotide sequence ID" value="NZ_JAYJJR010000024.1"/>
</dbReference>
<evidence type="ECO:0000313" key="2">
    <source>
        <dbReference type="Proteomes" id="UP001299596"/>
    </source>
</evidence>
<gene>
    <name evidence="1" type="ORF">K6T79_23125</name>
</gene>
<dbReference type="Proteomes" id="UP001299596">
    <property type="component" value="Unassembled WGS sequence"/>
</dbReference>
<sequence length="67" mass="7283">MQPHDLIVDAADVIPGLLPDGTPMGRFCIETANLGELHWMLSPRQALLVAARLEAFGVNYSGMVESF</sequence>
<evidence type="ECO:0000313" key="1">
    <source>
        <dbReference type="EMBL" id="MEB3023922.1"/>
    </source>
</evidence>
<accession>A0ABU5XQ68</accession>
<comment type="caution">
    <text evidence="1">The sequence shown here is derived from an EMBL/GenBank/DDBJ whole genome shotgun (WGS) entry which is preliminary data.</text>
</comment>
<reference evidence="1 2" key="1">
    <citation type="submission" date="2023-12" db="EMBL/GenBank/DDBJ databases">
        <title>Description of new species of Mycobacterium terrae complex isolated from sewage at the Sao Paulo Zoological Park Foundation in Brazil.</title>
        <authorList>
            <person name="Romagnoli C.L."/>
            <person name="Conceicao E.C."/>
            <person name="Machado E."/>
            <person name="Barreto L.B.P.F."/>
            <person name="Sharma A."/>
            <person name="Silva N.M."/>
            <person name="Marques L.E."/>
            <person name="Juliana M.A."/>
            <person name="Lourenco M.C.S."/>
            <person name="Digiampietri L.A."/>
            <person name="Suffys P.N."/>
            <person name="Viana-Niero C."/>
        </authorList>
    </citation>
    <scope>NUCLEOTIDE SEQUENCE [LARGE SCALE GENOMIC DNA]</scope>
    <source>
        <strain evidence="1 2">MYC098</strain>
    </source>
</reference>